<comment type="caution">
    <text evidence="2">The sequence shown here is derived from an EMBL/GenBank/DDBJ whole genome shotgun (WGS) entry which is preliminary data.</text>
</comment>
<feature type="region of interest" description="Disordered" evidence="1">
    <location>
        <begin position="499"/>
        <end position="551"/>
    </location>
</feature>
<organism evidence="2 3">
    <name type="scientific">Promicromonospora vindobonensis</name>
    <dbReference type="NCBI Taxonomy" id="195748"/>
    <lineage>
        <taxon>Bacteria</taxon>
        <taxon>Bacillati</taxon>
        <taxon>Actinomycetota</taxon>
        <taxon>Actinomycetes</taxon>
        <taxon>Micrococcales</taxon>
        <taxon>Promicromonosporaceae</taxon>
        <taxon>Promicromonospora</taxon>
    </lineage>
</organism>
<evidence type="ECO:0000313" key="2">
    <source>
        <dbReference type="EMBL" id="MFD2795740.1"/>
    </source>
</evidence>
<accession>A0ABW5VYR1</accession>
<dbReference type="Proteomes" id="UP001597479">
    <property type="component" value="Unassembled WGS sequence"/>
</dbReference>
<keyword evidence="3" id="KW-1185">Reference proteome</keyword>
<protein>
    <submittedName>
        <fullName evidence="2">DUF3375 domain-containing protein</fullName>
    </submittedName>
</protein>
<dbReference type="InterPro" id="IPR021804">
    <property type="entry name" value="DUF3375"/>
</dbReference>
<gene>
    <name evidence="2" type="ORF">ACFS27_19420</name>
</gene>
<reference evidence="3" key="1">
    <citation type="journal article" date="2019" name="Int. J. Syst. Evol. Microbiol.">
        <title>The Global Catalogue of Microorganisms (GCM) 10K type strain sequencing project: providing services to taxonomists for standard genome sequencing and annotation.</title>
        <authorList>
            <consortium name="The Broad Institute Genomics Platform"/>
            <consortium name="The Broad Institute Genome Sequencing Center for Infectious Disease"/>
            <person name="Wu L."/>
            <person name="Ma J."/>
        </authorList>
    </citation>
    <scope>NUCLEOTIDE SEQUENCE [LARGE SCALE GENOMIC DNA]</scope>
    <source>
        <strain evidence="3">CCM 7044</strain>
    </source>
</reference>
<evidence type="ECO:0000313" key="3">
    <source>
        <dbReference type="Proteomes" id="UP001597479"/>
    </source>
</evidence>
<evidence type="ECO:0000256" key="1">
    <source>
        <dbReference type="SAM" id="MobiDB-lite"/>
    </source>
</evidence>
<dbReference type="EMBL" id="JBHUOG010000002">
    <property type="protein sequence ID" value="MFD2795740.1"/>
    <property type="molecule type" value="Genomic_DNA"/>
</dbReference>
<proteinExistence type="predicted"/>
<dbReference type="Pfam" id="PF11855">
    <property type="entry name" value="DUF3375"/>
    <property type="match status" value="1"/>
</dbReference>
<sequence>MITRAEGAYLGALRAFQEPMLDLLHRRYAPLVVSLLSLVFTPERPTVPVAEAHTEIGDALDQLRAQGYELNADGTRAIPLGSARELCRQWSDVGWLKRQIVDGDVEVYQLSAHAVGALEVAGRAGGTRARVSESRVRTLLDAVERLAQDADPDVAVRMARLQAQIDRLQAELLRLDRGGEVDEVDDEELLEEAENVLHLVRELPADFARVAESIKAMQRDVVTALRQDERPSGDVLREYLERGEQVMTTTPEGRAFAGALRLIGDPQRIDELSLQLDTVLRHRFTGRLPGQQRTELRDVGRRIEQGVAEVIKAQRQASHVITTQVRNHDPLRDRQVDELLREVMISFQAWVPTTRRGQEVDPLRRLPVADIAHLRQSTSDLSPPQPPAPLQAPDDGADTDLEDGAREWGGPHYAELREHLAAFAAVPTTDGDGGRTDLAAVFSAAPVAIRRPVDLLGLLELADHQGMTETDQVAVVEAIRPDGSRRRFAFGGVTVRTAADTEQDTKQGTKQDTKQGTKQGTKQDTKQDTKQGTELDTKLDTERRTKEDADE</sequence>
<feature type="region of interest" description="Disordered" evidence="1">
    <location>
        <begin position="376"/>
        <end position="404"/>
    </location>
</feature>
<name>A0ABW5VYR1_9MICO</name>
<feature type="compositionally biased region" description="Basic and acidic residues" evidence="1">
    <location>
        <begin position="503"/>
        <end position="551"/>
    </location>
</feature>
<dbReference type="RefSeq" id="WP_377186104.1">
    <property type="nucleotide sequence ID" value="NZ_JBHUOG010000002.1"/>
</dbReference>